<comment type="caution">
    <text evidence="1">The sequence shown here is derived from an EMBL/GenBank/DDBJ whole genome shotgun (WGS) entry which is preliminary data.</text>
</comment>
<dbReference type="RefSeq" id="WP_131553132.1">
    <property type="nucleotide sequence ID" value="NZ_SJSK01000002.1"/>
</dbReference>
<evidence type="ECO:0000313" key="2">
    <source>
        <dbReference type="Proteomes" id="UP000292884"/>
    </source>
</evidence>
<dbReference type="EMBL" id="SJSK01000002">
    <property type="protein sequence ID" value="TCC92191.1"/>
    <property type="molecule type" value="Genomic_DNA"/>
</dbReference>
<organism evidence="1 2">
    <name type="scientific">Pedobacter frigiditerrae</name>
    <dbReference type="NCBI Taxonomy" id="2530452"/>
    <lineage>
        <taxon>Bacteria</taxon>
        <taxon>Pseudomonadati</taxon>
        <taxon>Bacteroidota</taxon>
        <taxon>Sphingobacteriia</taxon>
        <taxon>Sphingobacteriales</taxon>
        <taxon>Sphingobacteriaceae</taxon>
        <taxon>Pedobacter</taxon>
    </lineage>
</organism>
<name>A0A4R0MY15_9SPHI</name>
<reference evidence="1 2" key="1">
    <citation type="submission" date="2019-02" db="EMBL/GenBank/DDBJ databases">
        <title>Pedobacter sp. RP-1-13 sp. nov., isolated from Arctic soil.</title>
        <authorList>
            <person name="Dahal R.H."/>
        </authorList>
    </citation>
    <scope>NUCLEOTIDE SEQUENCE [LARGE SCALE GENOMIC DNA]</scope>
    <source>
        <strain evidence="1 2">RP-1-13</strain>
    </source>
</reference>
<dbReference type="Proteomes" id="UP000292884">
    <property type="component" value="Unassembled WGS sequence"/>
</dbReference>
<sequence>MEPFKNIRTSILPFGYNKTTKSYRFSLCIDLNPNYSDDQAVVDRDELRRFILTYANDANSISSLLIKNLSINLYKTGEKNIPVKSSAVCFPTITSQIVTAWNSLPINSYTTRGNNETPGYAQGLDISIAHTIPIFKTKTGTIPDGQQLRRSMMMELESEKMDIKSLKPLVSPLRAGLKSVNDDIENFSNMLSGISSFSEQVNAMETNSLLKSTKKKYTSIYDNAASMLEFWSFIDSNAILQRVMGQIIDFEIKEDELKKYISNYIDKQEFDIVFSFSDDVLKEVAKLTKLTWEHLITPCRIYPSMQVILVREENELDKIPIQIQATNYDIGGKLVGLKAIKEKYEKYLDILDDASVNESEKYQIRKQLMTLDTAAMTIGVNTYNLSLPGILVKEKQIEAAAESNNTVLPNYLYRIRSGYRFAVKSVKSVDLTPIGLRTVSLKGTLGNKINLPNELSIQDIGINTDSGAHAFLRDKEGVMVPQIIADQAMNNWGGENIGMPSVFSNQENEENFESTVDEGAVSDSIKFVTEQLSKFFIEDYEIKGVEYKRNAHKGDQDSKLHTDIANLPIQLSYSLNSIQNKKLIFGREIQVFLTPEYKNKYAIPTALIPKLKDENSHCLTTQKFIFKRNEPVKPIEFRLYHQLVEESGAPIEEREGESVTNLVIRNFSNVDNDEVYVTNQTSIRHILPPAISFQQAIWHNKLFNNKHNPEGMSVKESYKWYLKHHYPINEGEISMQWDKNNEWSPVLLADGSYRKNSLKEAIDGSTRMRDFYNKSCDINYLPDPLSKGFTFQFFRDKDRLIKAKEYEKYEDYEYYFTGSYPEINAWKIILVDYEPNDIEMVLFDKSAETIWVRIEKGSEIFVTARTILAEDYSNQMETFGNNNQFTRFGGNDLLTPPLEFTLVHAIQRPLIRPKFGNMTVSKKELDQTNLSLTITTNLEQLYSYKDNAGITRYLENTKPTGNIEVYAKWEEYLDDPKHVTSDNWTPLMPVNDVDLKKFTHINKKESPAIFEFNVDVSPQLLNMEKTLNKISSLRNDFKNYAVDLNASYDIRETKYLKKVLWIKNKSQFTSYYPKNRGVEDDESLPENSWQSKEYYNRLSAIPYTMEVLNSRKPAPPQISDQKRIKLISVIEDWQEGPTFKRGASMNRLRIFFERGRLTSGNGERIGFIVNEPAGTYNDQMVKNNLVSMVGKDIISDTVKPFDGSKGNNEVLLSESNFVIRDPQYIYDNTTKKPKADLESFTPKYVKDLGIMTYLPKFDKKLNLWYVDVELDIKDENGKQLHNPFLKFALVHYQEKSFNYNKTSENNLIKDCRISNVYQSGFAYIMGSRLITVEFGKGYVKPAIEFDVTSLKGKSSDNRSRFFAVVREKYSNSFAWKTAKKTDATDAFFQLSNGADQLPKRLDYKNNNDKNYQLVIIETEHWEDSNPSSFDQLIENKNNRVVLVSTFNLE</sequence>
<dbReference type="OrthoDB" id="9148571at2"/>
<protein>
    <submittedName>
        <fullName evidence="1">Uncharacterized protein</fullName>
    </submittedName>
</protein>
<keyword evidence="2" id="KW-1185">Reference proteome</keyword>
<gene>
    <name evidence="1" type="ORF">EZ428_10710</name>
</gene>
<accession>A0A4R0MY15</accession>
<evidence type="ECO:0000313" key="1">
    <source>
        <dbReference type="EMBL" id="TCC92191.1"/>
    </source>
</evidence>
<proteinExistence type="predicted"/>